<organism evidence="1 2">
    <name type="scientific">Vibrio ichthyoenteri ATCC 700023</name>
    <dbReference type="NCBI Taxonomy" id="870968"/>
    <lineage>
        <taxon>Bacteria</taxon>
        <taxon>Pseudomonadati</taxon>
        <taxon>Pseudomonadota</taxon>
        <taxon>Gammaproteobacteria</taxon>
        <taxon>Vibrionales</taxon>
        <taxon>Vibrionaceae</taxon>
        <taxon>Vibrio</taxon>
    </lineage>
</organism>
<accession>F9S1W6</accession>
<keyword evidence="2" id="KW-1185">Reference proteome</keyword>
<comment type="caution">
    <text evidence="1">The sequence shown here is derived from an EMBL/GenBank/DDBJ whole genome shotgun (WGS) entry which is preliminary data.</text>
</comment>
<protein>
    <submittedName>
        <fullName evidence="1">Uncharacterized protein</fullName>
    </submittedName>
</protein>
<proteinExistence type="predicted"/>
<dbReference type="EMBL" id="AFWF01000117">
    <property type="protein sequence ID" value="EGU40990.1"/>
    <property type="molecule type" value="Genomic_DNA"/>
</dbReference>
<reference evidence="1 2" key="1">
    <citation type="journal article" date="2012" name="Int. J. Syst. Evol. Microbiol.">
        <title>Vibrio caribbeanicus sp. nov., isolated from the marine sponge Scleritoderma cyanea.</title>
        <authorList>
            <person name="Hoffmann M."/>
            <person name="Monday S.R."/>
            <person name="Allard M.W."/>
            <person name="Strain E.A."/>
            <person name="Whittaker P."/>
            <person name="Naum M."/>
            <person name="McCarthy P.J."/>
            <person name="Lopez J.V."/>
            <person name="Fischer M."/>
            <person name="Brown E.W."/>
        </authorList>
    </citation>
    <scope>NUCLEOTIDE SEQUENCE [LARGE SCALE GENOMIC DNA]</scope>
    <source>
        <strain evidence="1 2">ATCC 700023</strain>
    </source>
</reference>
<dbReference type="Proteomes" id="UP000004605">
    <property type="component" value="Unassembled WGS sequence"/>
</dbReference>
<gene>
    <name evidence="1" type="ORF">VII00023_11659</name>
</gene>
<name>F9S1W6_9VIBR</name>
<evidence type="ECO:0000313" key="2">
    <source>
        <dbReference type="Proteomes" id="UP000004605"/>
    </source>
</evidence>
<dbReference type="RefSeq" id="WP_006712082.1">
    <property type="nucleotide sequence ID" value="NZ_AFWF01000117.1"/>
</dbReference>
<sequence length="196" mass="22156">MCKNLYLTNVAYVEEIKYRLRKIFEEDVRFGDLPKLSVEGVVVDNGKQAIVKNPTEMTVYEFTKSFPIAFENYPDKTLYNILIALSNVPEYYLTALHSLAASYNELRYGVEQELIVQVDPTTLQKHHNKTVDLSMFGVDVQPVNAIELKKAGLHFAVKVVDDDFYLLIDNLGSIVSGNDGDPIHLFKDEVVGHSVV</sequence>
<dbReference type="AlphaFoldDB" id="F9S1W6"/>
<evidence type="ECO:0000313" key="1">
    <source>
        <dbReference type="EMBL" id="EGU40990.1"/>
    </source>
</evidence>